<accession>A0ABT2Y6C5</accession>
<evidence type="ECO:0000259" key="11">
    <source>
        <dbReference type="PROSITE" id="PS51706"/>
    </source>
</evidence>
<keyword evidence="8 10" id="KW-0717">Septation</keyword>
<evidence type="ECO:0000256" key="3">
    <source>
        <dbReference type="ARBA" id="ARBA00022618"/>
    </source>
</evidence>
<dbReference type="SUPFAM" id="SSF52540">
    <property type="entry name" value="P-loop containing nucleoside triphosphate hydrolases"/>
    <property type="match status" value="1"/>
</dbReference>
<feature type="domain" description="EngB-type G" evidence="11">
    <location>
        <begin position="23"/>
        <end position="195"/>
    </location>
</feature>
<evidence type="ECO:0000256" key="1">
    <source>
        <dbReference type="ARBA" id="ARBA00001946"/>
    </source>
</evidence>
<sequence>MYIIRSAEFVKSGTDESHYPEALKSEYLFLGRSNVGKSSLINAIVNRKNLARTSSEPGKTITMNFFNINNEIYLVDAPGYGYARRSKTSIAQFQQMLLNYIQNRDSLKRIFMLIDMKVGATKDDIEVYGSMKRAGYEVTILLTKQDKLNQSERSKNVNMIKSQLNDAEVLMIPTSSESKRGIEKIHAIFEEDLHE</sequence>
<evidence type="ECO:0000256" key="9">
    <source>
        <dbReference type="ARBA" id="ARBA00023306"/>
    </source>
</evidence>
<organism evidence="12 13">
    <name type="scientific">Paracholeplasma manati</name>
    <dbReference type="NCBI Taxonomy" id="591373"/>
    <lineage>
        <taxon>Bacteria</taxon>
        <taxon>Bacillati</taxon>
        <taxon>Mycoplasmatota</taxon>
        <taxon>Mollicutes</taxon>
        <taxon>Acholeplasmatales</taxon>
        <taxon>Acholeplasmataceae</taxon>
        <taxon>Paracholeplasma</taxon>
    </lineage>
</organism>
<keyword evidence="5 10" id="KW-0547">Nucleotide-binding</keyword>
<evidence type="ECO:0000313" key="12">
    <source>
        <dbReference type="EMBL" id="MCV2232298.1"/>
    </source>
</evidence>
<keyword evidence="4" id="KW-0479">Metal-binding</keyword>
<keyword evidence="6" id="KW-0460">Magnesium</keyword>
<evidence type="ECO:0000256" key="7">
    <source>
        <dbReference type="ARBA" id="ARBA00023134"/>
    </source>
</evidence>
<dbReference type="Pfam" id="PF01926">
    <property type="entry name" value="MMR_HSR1"/>
    <property type="match status" value="1"/>
</dbReference>
<dbReference type="InterPro" id="IPR019987">
    <property type="entry name" value="GTP-bd_ribosome_bio_YsxC"/>
</dbReference>
<evidence type="ECO:0000256" key="6">
    <source>
        <dbReference type="ARBA" id="ARBA00022842"/>
    </source>
</evidence>
<evidence type="ECO:0000256" key="5">
    <source>
        <dbReference type="ARBA" id="ARBA00022741"/>
    </source>
</evidence>
<dbReference type="CDD" id="cd01876">
    <property type="entry name" value="YihA_EngB"/>
    <property type="match status" value="1"/>
</dbReference>
<dbReference type="PROSITE" id="PS51706">
    <property type="entry name" value="G_ENGB"/>
    <property type="match status" value="1"/>
</dbReference>
<name>A0ABT2Y6C5_9MOLU</name>
<dbReference type="InterPro" id="IPR027417">
    <property type="entry name" value="P-loop_NTPase"/>
</dbReference>
<evidence type="ECO:0000313" key="13">
    <source>
        <dbReference type="Proteomes" id="UP001177160"/>
    </source>
</evidence>
<comment type="cofactor">
    <cofactor evidence="1">
        <name>Mg(2+)</name>
        <dbReference type="ChEBI" id="CHEBI:18420"/>
    </cofactor>
</comment>
<dbReference type="HAMAP" id="MF_00321">
    <property type="entry name" value="GTPase_EngB"/>
    <property type="match status" value="1"/>
</dbReference>
<dbReference type="Gene3D" id="3.40.50.300">
    <property type="entry name" value="P-loop containing nucleotide triphosphate hydrolases"/>
    <property type="match status" value="1"/>
</dbReference>
<dbReference type="InterPro" id="IPR006073">
    <property type="entry name" value="GTP-bd"/>
</dbReference>
<gene>
    <name evidence="12" type="primary">yihA</name>
    <name evidence="10" type="synonym">engB</name>
    <name evidence="12" type="ORF">N7548_05590</name>
</gene>
<comment type="caution">
    <text evidence="12">The sequence shown here is derived from an EMBL/GenBank/DDBJ whole genome shotgun (WGS) entry which is preliminary data.</text>
</comment>
<protein>
    <recommendedName>
        <fullName evidence="10">Probable GTP-binding protein EngB</fullName>
    </recommendedName>
</protein>
<keyword evidence="9 10" id="KW-0131">Cell cycle</keyword>
<dbReference type="NCBIfam" id="TIGR03598">
    <property type="entry name" value="GTPase_YsxC"/>
    <property type="match status" value="1"/>
</dbReference>
<reference evidence="12" key="1">
    <citation type="submission" date="2022-09" db="EMBL/GenBank/DDBJ databases">
        <title>Novel Mycoplasma species identified in domestic and wild animals.</title>
        <authorList>
            <person name="Volokhov D.V."/>
            <person name="Furtak V.A."/>
            <person name="Zagorodnyaya T.A."/>
        </authorList>
    </citation>
    <scope>NUCLEOTIDE SEQUENCE</scope>
    <source>
        <strain evidence="12">Oakley</strain>
    </source>
</reference>
<dbReference type="PANTHER" id="PTHR11649">
    <property type="entry name" value="MSS1/TRME-RELATED GTP-BINDING PROTEIN"/>
    <property type="match status" value="1"/>
</dbReference>
<evidence type="ECO:0000256" key="4">
    <source>
        <dbReference type="ARBA" id="ARBA00022723"/>
    </source>
</evidence>
<evidence type="ECO:0000256" key="8">
    <source>
        <dbReference type="ARBA" id="ARBA00023210"/>
    </source>
</evidence>
<proteinExistence type="inferred from homology"/>
<dbReference type="EMBL" id="JAOVQM010000003">
    <property type="protein sequence ID" value="MCV2232298.1"/>
    <property type="molecule type" value="Genomic_DNA"/>
</dbReference>
<evidence type="ECO:0000256" key="2">
    <source>
        <dbReference type="ARBA" id="ARBA00009638"/>
    </source>
</evidence>
<keyword evidence="13" id="KW-1185">Reference proteome</keyword>
<keyword evidence="3 10" id="KW-0132">Cell division</keyword>
<dbReference type="Proteomes" id="UP001177160">
    <property type="component" value="Unassembled WGS sequence"/>
</dbReference>
<evidence type="ECO:0000256" key="10">
    <source>
        <dbReference type="HAMAP-Rule" id="MF_00321"/>
    </source>
</evidence>
<dbReference type="PANTHER" id="PTHR11649:SF13">
    <property type="entry name" value="ENGB-TYPE G DOMAIN-CONTAINING PROTEIN"/>
    <property type="match status" value="1"/>
</dbReference>
<comment type="function">
    <text evidence="10">Necessary for normal cell division and for the maintenance of normal septation.</text>
</comment>
<dbReference type="InterPro" id="IPR030393">
    <property type="entry name" value="G_ENGB_dom"/>
</dbReference>
<comment type="similarity">
    <text evidence="2 10">Belongs to the TRAFAC class TrmE-Era-EngA-EngB-Septin-like GTPase superfamily. EngB GTPase family.</text>
</comment>
<dbReference type="RefSeq" id="WP_263608483.1">
    <property type="nucleotide sequence ID" value="NZ_JAOVQM010000003.1"/>
</dbReference>
<keyword evidence="7 10" id="KW-0342">GTP-binding</keyword>